<name>A0A1Q9D229_SYMMI</name>
<feature type="transmembrane region" description="Helical" evidence="1">
    <location>
        <begin position="168"/>
        <end position="187"/>
    </location>
</feature>
<keyword evidence="1" id="KW-0812">Transmembrane</keyword>
<keyword evidence="3" id="KW-1185">Reference proteome</keyword>
<reference evidence="2 3" key="1">
    <citation type="submission" date="2016-02" db="EMBL/GenBank/DDBJ databases">
        <title>Genome analysis of coral dinoflagellate symbionts highlights evolutionary adaptations to a symbiotic lifestyle.</title>
        <authorList>
            <person name="Aranda M."/>
            <person name="Li Y."/>
            <person name="Liew Y.J."/>
            <person name="Baumgarten S."/>
            <person name="Simakov O."/>
            <person name="Wilson M."/>
            <person name="Piel J."/>
            <person name="Ashoor H."/>
            <person name="Bougouffa S."/>
            <person name="Bajic V.B."/>
            <person name="Ryu T."/>
            <person name="Ravasi T."/>
            <person name="Bayer T."/>
            <person name="Micklem G."/>
            <person name="Kim H."/>
            <person name="Bhak J."/>
            <person name="Lajeunesse T.C."/>
            <person name="Voolstra C.R."/>
        </authorList>
    </citation>
    <scope>NUCLEOTIDE SEQUENCE [LARGE SCALE GENOMIC DNA]</scope>
    <source>
        <strain evidence="2 3">CCMP2467</strain>
    </source>
</reference>
<dbReference type="EMBL" id="LSRX01000771">
    <property type="protein sequence ID" value="OLP89231.1"/>
    <property type="molecule type" value="Genomic_DNA"/>
</dbReference>
<comment type="caution">
    <text evidence="2">The sequence shown here is derived from an EMBL/GenBank/DDBJ whole genome shotgun (WGS) entry which is preliminary data.</text>
</comment>
<dbReference type="AlphaFoldDB" id="A0A1Q9D229"/>
<feature type="transmembrane region" description="Helical" evidence="1">
    <location>
        <begin position="199"/>
        <end position="217"/>
    </location>
</feature>
<accession>A0A1Q9D229</accession>
<sequence length="247" mass="27761">MFGIGPTIDYVWYSERSSLKPDILNKPGCVGGQRTTAWKQMCDDVHTERPGFADSEKASITNVIDLAGMAINSGILHRGIWEHGAWWSDLPVFSEALFRSASKYYEPRSSSMSGPTLSSPHIVLAEMEKVDCDQKVVAVERCSWDGVDVVNNVAPVLVYDGMVELNHVSVGAFVGVSVLWCFVHPTWWKAIVLRGKEIVELMLVCVSFLCVVCFVFLRRLSWYEVVAHCVREGRKLIQRQRVEVANH</sequence>
<gene>
    <name evidence="2" type="ORF">AK812_SmicGene29312</name>
</gene>
<keyword evidence="1" id="KW-1133">Transmembrane helix</keyword>
<keyword evidence="1" id="KW-0472">Membrane</keyword>
<organism evidence="2 3">
    <name type="scientific">Symbiodinium microadriaticum</name>
    <name type="common">Dinoflagellate</name>
    <name type="synonym">Zooxanthella microadriatica</name>
    <dbReference type="NCBI Taxonomy" id="2951"/>
    <lineage>
        <taxon>Eukaryota</taxon>
        <taxon>Sar</taxon>
        <taxon>Alveolata</taxon>
        <taxon>Dinophyceae</taxon>
        <taxon>Suessiales</taxon>
        <taxon>Symbiodiniaceae</taxon>
        <taxon>Symbiodinium</taxon>
    </lineage>
</organism>
<evidence type="ECO:0000313" key="2">
    <source>
        <dbReference type="EMBL" id="OLP89231.1"/>
    </source>
</evidence>
<evidence type="ECO:0000313" key="3">
    <source>
        <dbReference type="Proteomes" id="UP000186817"/>
    </source>
</evidence>
<protein>
    <submittedName>
        <fullName evidence="2">Uncharacterized protein</fullName>
    </submittedName>
</protein>
<evidence type="ECO:0000256" key="1">
    <source>
        <dbReference type="SAM" id="Phobius"/>
    </source>
</evidence>
<proteinExistence type="predicted"/>
<dbReference type="Proteomes" id="UP000186817">
    <property type="component" value="Unassembled WGS sequence"/>
</dbReference>